<dbReference type="EMBL" id="CP093365">
    <property type="protein sequence ID" value="UQS83631.1"/>
    <property type="molecule type" value="Genomic_DNA"/>
</dbReference>
<dbReference type="InterPro" id="IPR005025">
    <property type="entry name" value="FMN_Rdtase-like_dom"/>
</dbReference>
<evidence type="ECO:0000313" key="4">
    <source>
        <dbReference type="EMBL" id="UQS83611.1"/>
    </source>
</evidence>
<dbReference type="PANTHER" id="PTHR43278:SF4">
    <property type="entry name" value="NAD(P)H-DEPENDENT FMN-CONTAINING OXIDOREDUCTASE YWQN-RELATED"/>
    <property type="match status" value="1"/>
</dbReference>
<dbReference type="Gene3D" id="3.40.50.360">
    <property type="match status" value="1"/>
</dbReference>
<dbReference type="Pfam" id="PF03358">
    <property type="entry name" value="FMN_red"/>
    <property type="match status" value="1"/>
</dbReference>
<dbReference type="InterPro" id="IPR029039">
    <property type="entry name" value="Flavoprotein-like_sf"/>
</dbReference>
<organism evidence="7 8">
    <name type="scientific">Bombilactobacillus thymidiniphilus</name>
    <dbReference type="NCBI Taxonomy" id="2923363"/>
    <lineage>
        <taxon>Bacteria</taxon>
        <taxon>Bacillati</taxon>
        <taxon>Bacillota</taxon>
        <taxon>Bacilli</taxon>
        <taxon>Lactobacillales</taxon>
        <taxon>Lactobacillaceae</taxon>
        <taxon>Bombilactobacillus</taxon>
    </lineage>
</organism>
<dbReference type="Proteomes" id="UP000831947">
    <property type="component" value="Chromosome"/>
</dbReference>
<keyword evidence="1" id="KW-0285">Flavoprotein</keyword>
<dbReference type="SUPFAM" id="SSF52218">
    <property type="entry name" value="Flavoproteins"/>
    <property type="match status" value="1"/>
</dbReference>
<dbReference type="InterPro" id="IPR051796">
    <property type="entry name" value="ISF_SsuE-like"/>
</dbReference>
<dbReference type="EMBL" id="CP093365">
    <property type="protein sequence ID" value="UQS83611.1"/>
    <property type="molecule type" value="Genomic_DNA"/>
</dbReference>
<evidence type="ECO:0000313" key="5">
    <source>
        <dbReference type="EMBL" id="UQS83616.1"/>
    </source>
</evidence>
<evidence type="ECO:0000256" key="1">
    <source>
        <dbReference type="ARBA" id="ARBA00022630"/>
    </source>
</evidence>
<gene>
    <name evidence="6" type="ORF">MOO47_00045</name>
    <name evidence="7" type="ORF">MOO47_00070</name>
    <name evidence="4" type="ORF">MOO47_07560</name>
    <name evidence="5" type="ORF">MOO47_07585</name>
</gene>
<proteinExistence type="predicted"/>
<keyword evidence="8" id="KW-1185">Reference proteome</keyword>
<evidence type="ECO:0000313" key="8">
    <source>
        <dbReference type="Proteomes" id="UP000831947"/>
    </source>
</evidence>
<evidence type="ECO:0000259" key="3">
    <source>
        <dbReference type="Pfam" id="PF03358"/>
    </source>
</evidence>
<sequence length="181" mass="20339">MKKILLFNSSTHDPSNSAILAKLVLKGLDYQDINLNNVQIGDVQDFRFASSWPRQDDDYYRISEQLQAADVIVLATPVYWYGVAATLKRFIDRWSESLKVDDNFRAAMQGKQIVLVIVGGDNPIVKGQPIVEQFNYICEFLGMELLTSVIGEANRPNTIQNDSHALSQAEAANTMLKKLCQ</sequence>
<dbReference type="EMBL" id="CP093365">
    <property type="protein sequence ID" value="UQS83636.1"/>
    <property type="molecule type" value="Genomic_DNA"/>
</dbReference>
<evidence type="ECO:0000256" key="2">
    <source>
        <dbReference type="ARBA" id="ARBA00022643"/>
    </source>
</evidence>
<reference evidence="7 8" key="1">
    <citation type="journal article" date="2022" name="Int. J. Syst. Evol. Microbiol.">
        <title>Apilactobacillus apisilvae sp. nov., Nicolia spurrieriana gen. nov. sp. nov., Bombilactobacillus folatiphilus sp. nov. and Bombilactobacillus thymidiniphilus sp. nov., four new lactic acid bacterial isolates from stingless bees Tetragonula carbonaria and Austroplebeia australis.</title>
        <authorList>
            <person name="Oliphant S.A."/>
            <person name="Watson-Haigh N.S."/>
            <person name="Sumby K.M."/>
            <person name="Gardner J."/>
            <person name="Groom S."/>
            <person name="Jiranek V."/>
        </authorList>
    </citation>
    <scope>NUCLEOTIDE SEQUENCE [LARGE SCALE GENOMIC DNA]</scope>
    <source>
        <strain evidence="7 8">SG4_A1</strain>
    </source>
</reference>
<dbReference type="EMBL" id="CP093365">
    <property type="protein sequence ID" value="UQS83616.1"/>
    <property type="molecule type" value="Genomic_DNA"/>
</dbReference>
<protein>
    <submittedName>
        <fullName evidence="7">Flavodoxin family protein</fullName>
    </submittedName>
</protein>
<evidence type="ECO:0000313" key="7">
    <source>
        <dbReference type="EMBL" id="UQS83636.1"/>
    </source>
</evidence>
<accession>A0ABY4PD51</accession>
<evidence type="ECO:0000313" key="6">
    <source>
        <dbReference type="EMBL" id="UQS83631.1"/>
    </source>
</evidence>
<name>A0ABY4PD51_9LACO</name>
<feature type="domain" description="NADPH-dependent FMN reductase-like" evidence="3">
    <location>
        <begin position="3"/>
        <end position="121"/>
    </location>
</feature>
<dbReference type="PANTHER" id="PTHR43278">
    <property type="entry name" value="NAD(P)H-DEPENDENT FMN-CONTAINING OXIDOREDUCTASE YWQN-RELATED"/>
    <property type="match status" value="1"/>
</dbReference>
<dbReference type="RefSeq" id="WP_249512837.1">
    <property type="nucleotide sequence ID" value="NZ_CP093365.1"/>
</dbReference>
<keyword evidence="2" id="KW-0288">FMN</keyword>